<dbReference type="GO" id="GO:0030261">
    <property type="term" value="P:chromosome condensation"/>
    <property type="evidence" value="ECO:0007669"/>
    <property type="project" value="UniProtKB-KW"/>
</dbReference>
<dbReference type="GO" id="GO:0030527">
    <property type="term" value="F:structural constituent of chromatin"/>
    <property type="evidence" value="ECO:0007669"/>
    <property type="project" value="InterPro"/>
</dbReference>
<evidence type="ECO:0000313" key="4">
    <source>
        <dbReference type="EMBL" id="QJR44026.1"/>
    </source>
</evidence>
<dbReference type="PANTHER" id="PTHR33175">
    <property type="entry name" value="DNA-BINDING PROTEIN HU"/>
    <property type="match status" value="1"/>
</dbReference>
<dbReference type="SMART" id="SM00411">
    <property type="entry name" value="BHL"/>
    <property type="match status" value="1"/>
</dbReference>
<dbReference type="EMBL" id="CP053097">
    <property type="protein sequence ID" value="QJR44026.1"/>
    <property type="molecule type" value="Genomic_DNA"/>
</dbReference>
<evidence type="ECO:0000256" key="1">
    <source>
        <dbReference type="ARBA" id="ARBA00023067"/>
    </source>
</evidence>
<sequence length="90" mass="10599">MNKKQLLQEVSKKLNLNYLEIVNVYDTIEQIILENLKNKQKISISGFGTFTTSYKEKKETINKFSQKPLIVQAKYEPKFKFSKVVKQKIN</sequence>
<evidence type="ECO:0000313" key="5">
    <source>
        <dbReference type="Proteomes" id="UP000502118"/>
    </source>
</evidence>
<evidence type="ECO:0000256" key="3">
    <source>
        <dbReference type="RuleBase" id="RU003939"/>
    </source>
</evidence>
<keyword evidence="5" id="KW-1185">Reference proteome</keyword>
<comment type="similarity">
    <text evidence="3">Belongs to the bacterial histone-like protein family.</text>
</comment>
<keyword evidence="1" id="KW-0226">DNA condensation</keyword>
<evidence type="ECO:0000256" key="2">
    <source>
        <dbReference type="ARBA" id="ARBA00023125"/>
    </source>
</evidence>
<dbReference type="Pfam" id="PF00216">
    <property type="entry name" value="Bac_DNA_binding"/>
    <property type="match status" value="1"/>
</dbReference>
<dbReference type="SUPFAM" id="SSF47729">
    <property type="entry name" value="IHF-like DNA-binding proteins"/>
    <property type="match status" value="1"/>
</dbReference>
<dbReference type="PANTHER" id="PTHR33175:SF3">
    <property type="entry name" value="DNA-BINDING PROTEIN HU-BETA"/>
    <property type="match status" value="1"/>
</dbReference>
<dbReference type="KEGG" id="mmio:HLA92_01055"/>
<dbReference type="GO" id="GO:0003677">
    <property type="term" value="F:DNA binding"/>
    <property type="evidence" value="ECO:0007669"/>
    <property type="project" value="UniProtKB-KW"/>
</dbReference>
<gene>
    <name evidence="4" type="ORF">HLA92_01055</name>
</gene>
<dbReference type="Gene3D" id="4.10.520.10">
    <property type="entry name" value="IHF-like DNA-binding proteins"/>
    <property type="match status" value="1"/>
</dbReference>
<protein>
    <submittedName>
        <fullName evidence="4">HU family DNA-binding protein</fullName>
    </submittedName>
</protein>
<dbReference type="InterPro" id="IPR010992">
    <property type="entry name" value="IHF-like_DNA-bd_dom_sf"/>
</dbReference>
<name>A0A6M4JD94_9MOLU</name>
<dbReference type="RefSeq" id="WP_171112668.1">
    <property type="nucleotide sequence ID" value="NZ_CP053097.1"/>
</dbReference>
<keyword evidence="2 4" id="KW-0238">DNA-binding</keyword>
<organism evidence="4 5">
    <name type="scientific">Mycoplasma miroungirhinis</name>
    <dbReference type="NCBI Taxonomy" id="754516"/>
    <lineage>
        <taxon>Bacteria</taxon>
        <taxon>Bacillati</taxon>
        <taxon>Mycoplasmatota</taxon>
        <taxon>Mollicutes</taxon>
        <taxon>Mycoplasmataceae</taxon>
        <taxon>Mycoplasma</taxon>
    </lineage>
</organism>
<dbReference type="Proteomes" id="UP000502118">
    <property type="component" value="Chromosome"/>
</dbReference>
<dbReference type="AlphaFoldDB" id="A0A6M4JD94"/>
<proteinExistence type="inferred from homology"/>
<accession>A0A6M4JD94</accession>
<reference evidence="4 5" key="1">
    <citation type="submission" date="2020-05" db="EMBL/GenBank/DDBJ databases">
        <title>Novel Mycoplasma species detected in Mirounga angustirostris (northern elephant seal) from the USA.</title>
        <authorList>
            <person name="Volokhov D.V."/>
        </authorList>
    </citation>
    <scope>NUCLEOTIDE SEQUENCE [LARGE SCALE GENOMIC DNA]</scope>
    <source>
        <strain evidence="4 5">Mirounga ES2806-NAS</strain>
    </source>
</reference>
<dbReference type="InterPro" id="IPR000119">
    <property type="entry name" value="Hist_DNA-bd"/>
</dbReference>